<dbReference type="FunCoup" id="A0A3M0CCW3">
    <property type="interactions" value="117"/>
</dbReference>
<evidence type="ECO:0000259" key="6">
    <source>
        <dbReference type="Pfam" id="PF04542"/>
    </source>
</evidence>
<dbReference type="InterPro" id="IPR014284">
    <property type="entry name" value="RNA_pol_sigma-70_dom"/>
</dbReference>
<sequence length="251" mass="27469">MKGRYPGFRGVVYVRGLQLDPALDLSGFDDDSDIAPGLSGLNGSAAPSANGGPSSGPSSGNGAANGHAGDAGDGKGYSLSQLYDKYAKYLYAYIRAAFRESEPDDIVQQVFVNIAKSHNTEDIANPKAFLRRSAHNVIISRQRRENTFNAYRQAEAVRQHDGPQGHQITPEQIASDREDLQRIIQVLKRMPYKRRQIFIMHRIDGVPCAQIARRLGISPSAAKKHVAKAVRDLDEFMNMSGTSLSDDHADT</sequence>
<dbReference type="EMBL" id="REFR01000011">
    <property type="protein sequence ID" value="RMB07664.1"/>
    <property type="molecule type" value="Genomic_DNA"/>
</dbReference>
<evidence type="ECO:0000313" key="9">
    <source>
        <dbReference type="Proteomes" id="UP000271227"/>
    </source>
</evidence>
<evidence type="ECO:0000256" key="3">
    <source>
        <dbReference type="ARBA" id="ARBA00023082"/>
    </source>
</evidence>
<feature type="compositionally biased region" description="Low complexity" evidence="5">
    <location>
        <begin position="39"/>
        <end position="68"/>
    </location>
</feature>
<dbReference type="GO" id="GO:0003677">
    <property type="term" value="F:DNA binding"/>
    <property type="evidence" value="ECO:0007669"/>
    <property type="project" value="InterPro"/>
</dbReference>
<evidence type="ECO:0000256" key="2">
    <source>
        <dbReference type="ARBA" id="ARBA00023015"/>
    </source>
</evidence>
<dbReference type="InterPro" id="IPR007627">
    <property type="entry name" value="RNA_pol_sigma70_r2"/>
</dbReference>
<dbReference type="Gene3D" id="1.10.10.10">
    <property type="entry name" value="Winged helix-like DNA-binding domain superfamily/Winged helix DNA-binding domain"/>
    <property type="match status" value="1"/>
</dbReference>
<dbReference type="SUPFAM" id="SSF88659">
    <property type="entry name" value="Sigma3 and sigma4 domains of RNA polymerase sigma factors"/>
    <property type="match status" value="1"/>
</dbReference>
<dbReference type="Pfam" id="PF08281">
    <property type="entry name" value="Sigma70_r4_2"/>
    <property type="match status" value="1"/>
</dbReference>
<comment type="caution">
    <text evidence="8">The sequence shown here is derived from an EMBL/GenBank/DDBJ whole genome shotgun (WGS) entry which is preliminary data.</text>
</comment>
<gene>
    <name evidence="8" type="ORF">BXY39_1751</name>
</gene>
<dbReference type="InterPro" id="IPR013325">
    <property type="entry name" value="RNA_pol_sigma_r2"/>
</dbReference>
<dbReference type="Pfam" id="PF04542">
    <property type="entry name" value="Sigma70_r2"/>
    <property type="match status" value="1"/>
</dbReference>
<dbReference type="InterPro" id="IPR013324">
    <property type="entry name" value="RNA_pol_sigma_r3/r4-like"/>
</dbReference>
<keyword evidence="3" id="KW-0731">Sigma factor</keyword>
<feature type="region of interest" description="Disordered" evidence="5">
    <location>
        <begin position="39"/>
        <end position="71"/>
    </location>
</feature>
<reference evidence="8 9" key="1">
    <citation type="submission" date="2018-10" db="EMBL/GenBank/DDBJ databases">
        <title>Genomic Encyclopedia of Archaeal and Bacterial Type Strains, Phase II (KMG-II): from individual species to whole genera.</title>
        <authorList>
            <person name="Goeker M."/>
        </authorList>
    </citation>
    <scope>NUCLEOTIDE SEQUENCE [LARGE SCALE GENOMIC DNA]</scope>
    <source>
        <strain evidence="8 9">DSM 25217</strain>
    </source>
</reference>
<keyword evidence="2" id="KW-0805">Transcription regulation</keyword>
<dbReference type="Proteomes" id="UP000271227">
    <property type="component" value="Unassembled WGS sequence"/>
</dbReference>
<dbReference type="PANTHER" id="PTHR43133:SF63">
    <property type="entry name" value="RNA POLYMERASE SIGMA FACTOR FECI-RELATED"/>
    <property type="match status" value="1"/>
</dbReference>
<evidence type="ECO:0000313" key="8">
    <source>
        <dbReference type="EMBL" id="RMB07664.1"/>
    </source>
</evidence>
<keyword evidence="4" id="KW-0804">Transcription</keyword>
<dbReference type="GO" id="GO:0016987">
    <property type="term" value="F:sigma factor activity"/>
    <property type="evidence" value="ECO:0007669"/>
    <property type="project" value="UniProtKB-KW"/>
</dbReference>
<dbReference type="InterPro" id="IPR013249">
    <property type="entry name" value="RNA_pol_sigma70_r4_t2"/>
</dbReference>
<evidence type="ECO:0000256" key="5">
    <source>
        <dbReference type="SAM" id="MobiDB-lite"/>
    </source>
</evidence>
<dbReference type="NCBIfam" id="TIGR02937">
    <property type="entry name" value="sigma70-ECF"/>
    <property type="match status" value="1"/>
</dbReference>
<feature type="domain" description="RNA polymerase sigma-70 region 2" evidence="6">
    <location>
        <begin position="82"/>
        <end position="146"/>
    </location>
</feature>
<feature type="domain" description="RNA polymerase sigma factor 70 region 4 type 2" evidence="7">
    <location>
        <begin position="181"/>
        <end position="233"/>
    </location>
</feature>
<name>A0A3M0CCW3_9PROT</name>
<dbReference type="SUPFAM" id="SSF88946">
    <property type="entry name" value="Sigma2 domain of RNA polymerase sigma factors"/>
    <property type="match status" value="1"/>
</dbReference>
<accession>A0A3M0CCW3</accession>
<organism evidence="8 9">
    <name type="scientific">Eilatimonas milleporae</name>
    <dbReference type="NCBI Taxonomy" id="911205"/>
    <lineage>
        <taxon>Bacteria</taxon>
        <taxon>Pseudomonadati</taxon>
        <taxon>Pseudomonadota</taxon>
        <taxon>Alphaproteobacteria</taxon>
        <taxon>Kordiimonadales</taxon>
        <taxon>Kordiimonadaceae</taxon>
        <taxon>Eilatimonas</taxon>
    </lineage>
</organism>
<dbReference type="InterPro" id="IPR036388">
    <property type="entry name" value="WH-like_DNA-bd_sf"/>
</dbReference>
<protein>
    <submittedName>
        <fullName evidence="8">RNA polymerase sigma factor (Sigma-70 family)</fullName>
    </submittedName>
</protein>
<evidence type="ECO:0000259" key="7">
    <source>
        <dbReference type="Pfam" id="PF08281"/>
    </source>
</evidence>
<keyword evidence="9" id="KW-1185">Reference proteome</keyword>
<comment type="similarity">
    <text evidence="1">Belongs to the sigma-70 factor family. ECF subfamily.</text>
</comment>
<dbReference type="PANTHER" id="PTHR43133">
    <property type="entry name" value="RNA POLYMERASE ECF-TYPE SIGMA FACTO"/>
    <property type="match status" value="1"/>
</dbReference>
<dbReference type="Gene3D" id="1.10.1740.10">
    <property type="match status" value="1"/>
</dbReference>
<dbReference type="InParanoid" id="A0A3M0CCW3"/>
<evidence type="ECO:0000256" key="1">
    <source>
        <dbReference type="ARBA" id="ARBA00010641"/>
    </source>
</evidence>
<evidence type="ECO:0000256" key="4">
    <source>
        <dbReference type="ARBA" id="ARBA00023163"/>
    </source>
</evidence>
<dbReference type="InterPro" id="IPR039425">
    <property type="entry name" value="RNA_pol_sigma-70-like"/>
</dbReference>
<dbReference type="AlphaFoldDB" id="A0A3M0CCW3"/>
<dbReference type="GO" id="GO:0006352">
    <property type="term" value="P:DNA-templated transcription initiation"/>
    <property type="evidence" value="ECO:0007669"/>
    <property type="project" value="InterPro"/>
</dbReference>
<proteinExistence type="inferred from homology"/>